<sequence>MKLRIIIWTAVGILVIAGVIFIIAGSKSTPRRITLKEIRLQTERTEASLNQVTARLAQAKAVPLSPEATSSLNTAESLLTQARTMLEQAKSETEPKTAEEKLRTIHRLLTRARRLIRNATKPQVTPPAGSP</sequence>
<comment type="caution">
    <text evidence="2">The sequence shown here is derived from an EMBL/GenBank/DDBJ whole genome shotgun (WGS) entry which is preliminary data.</text>
</comment>
<evidence type="ECO:0000313" key="2">
    <source>
        <dbReference type="EMBL" id="HEA87466.1"/>
    </source>
</evidence>
<evidence type="ECO:0000256" key="1">
    <source>
        <dbReference type="SAM" id="Phobius"/>
    </source>
</evidence>
<organism evidence="2">
    <name type="scientific">candidate division WOR-3 bacterium</name>
    <dbReference type="NCBI Taxonomy" id="2052148"/>
    <lineage>
        <taxon>Bacteria</taxon>
        <taxon>Bacteria division WOR-3</taxon>
    </lineage>
</organism>
<reference evidence="2" key="1">
    <citation type="journal article" date="2020" name="mSystems">
        <title>Genome- and Community-Level Interaction Insights into Carbon Utilization and Element Cycling Functions of Hydrothermarchaeota in Hydrothermal Sediment.</title>
        <authorList>
            <person name="Zhou Z."/>
            <person name="Liu Y."/>
            <person name="Xu W."/>
            <person name="Pan J."/>
            <person name="Luo Z.H."/>
            <person name="Li M."/>
        </authorList>
    </citation>
    <scope>NUCLEOTIDE SEQUENCE [LARGE SCALE GENOMIC DNA]</scope>
    <source>
        <strain evidence="2">SpSt-265</strain>
        <strain evidence="3">SpSt-465</strain>
    </source>
</reference>
<gene>
    <name evidence="2" type="ORF">ENP94_05580</name>
    <name evidence="3" type="ORF">ENS16_00875</name>
</gene>
<protein>
    <submittedName>
        <fullName evidence="2">Uncharacterized protein</fullName>
    </submittedName>
</protein>
<name>A0A7C1SD96_UNCW3</name>
<keyword evidence="1" id="KW-0812">Transmembrane</keyword>
<keyword evidence="1" id="KW-0472">Membrane</keyword>
<proteinExistence type="predicted"/>
<dbReference type="AlphaFoldDB" id="A0A7C1SD96"/>
<evidence type="ECO:0000313" key="3">
    <source>
        <dbReference type="EMBL" id="HFJ53231.1"/>
    </source>
</evidence>
<dbReference type="EMBL" id="DSLG01000007">
    <property type="protein sequence ID" value="HEA87466.1"/>
    <property type="molecule type" value="Genomic_DNA"/>
</dbReference>
<keyword evidence="1" id="KW-1133">Transmembrane helix</keyword>
<dbReference type="EMBL" id="DSTU01000001">
    <property type="protein sequence ID" value="HFJ53231.1"/>
    <property type="molecule type" value="Genomic_DNA"/>
</dbReference>
<feature type="transmembrane region" description="Helical" evidence="1">
    <location>
        <begin position="6"/>
        <end position="26"/>
    </location>
</feature>
<accession>A0A7C1SD96</accession>